<dbReference type="InterPro" id="IPR020097">
    <property type="entry name" value="PsdUridine_synth_TruA_a/b_dom"/>
</dbReference>
<protein>
    <recommendedName>
        <fullName evidence="4">tRNA pseudouridine synthase A</fullName>
        <ecNumber evidence="4">5.4.99.12</ecNumber>
    </recommendedName>
    <alternativeName>
        <fullName evidence="4">tRNA pseudouridine(38-40) synthase</fullName>
    </alternativeName>
    <alternativeName>
        <fullName evidence="4">tRNA pseudouridylate synthase I</fullName>
    </alternativeName>
    <alternativeName>
        <fullName evidence="4">tRNA-uridine isomerase I</fullName>
    </alternativeName>
</protein>
<evidence type="ECO:0000313" key="9">
    <source>
        <dbReference type="EMBL" id="HIQ60786.1"/>
    </source>
</evidence>
<dbReference type="EMBL" id="DVFO01000040">
    <property type="protein sequence ID" value="HIQ60786.1"/>
    <property type="molecule type" value="Genomic_DNA"/>
</dbReference>
<dbReference type="EC" id="5.4.99.12" evidence="4"/>
<dbReference type="AlphaFoldDB" id="A0A9D1CG93"/>
<proteinExistence type="inferred from homology"/>
<dbReference type="NCBIfam" id="TIGR00071">
    <property type="entry name" value="hisT_truA"/>
    <property type="match status" value="1"/>
</dbReference>
<dbReference type="GO" id="GO:0031119">
    <property type="term" value="P:tRNA pseudouridine synthesis"/>
    <property type="evidence" value="ECO:0007669"/>
    <property type="project" value="UniProtKB-UniRule"/>
</dbReference>
<comment type="caution">
    <text evidence="4">Lacks conserved residue(s) required for the propagation of feature annotation.</text>
</comment>
<dbReference type="CDD" id="cd02570">
    <property type="entry name" value="PseudoU_synth_EcTruA"/>
    <property type="match status" value="1"/>
</dbReference>
<dbReference type="Proteomes" id="UP000886879">
    <property type="component" value="Unassembled WGS sequence"/>
</dbReference>
<dbReference type="GO" id="GO:0160147">
    <property type="term" value="F:tRNA pseudouridine(38-40) synthase activity"/>
    <property type="evidence" value="ECO:0007669"/>
    <property type="project" value="UniProtKB-EC"/>
</dbReference>
<dbReference type="GO" id="GO:0003723">
    <property type="term" value="F:RNA binding"/>
    <property type="evidence" value="ECO:0007669"/>
    <property type="project" value="InterPro"/>
</dbReference>
<comment type="caution">
    <text evidence="9">The sequence shown here is derived from an EMBL/GenBank/DDBJ whole genome shotgun (WGS) entry which is preliminary data.</text>
</comment>
<feature type="binding site" evidence="4 6">
    <location>
        <position position="110"/>
    </location>
    <ligand>
        <name>substrate</name>
    </ligand>
</feature>
<dbReference type="PANTHER" id="PTHR11142:SF22">
    <property type="entry name" value="TRNA PSEUDOURIDINE SYNTHASE A 2"/>
    <property type="match status" value="1"/>
</dbReference>
<evidence type="ECO:0000256" key="2">
    <source>
        <dbReference type="ARBA" id="ARBA00022694"/>
    </source>
</evidence>
<keyword evidence="2 4" id="KW-0819">tRNA processing</keyword>
<comment type="function">
    <text evidence="4">Formation of pseudouridine at positions 38, 39 and 40 in the anticodon stem and loop of transfer RNAs.</text>
</comment>
<comment type="similarity">
    <text evidence="1 4 7">Belongs to the tRNA pseudouridine synthase TruA family.</text>
</comment>
<dbReference type="InterPro" id="IPR020094">
    <property type="entry name" value="TruA/RsuA/RluB/E/F_N"/>
</dbReference>
<reference evidence="9" key="2">
    <citation type="journal article" date="2021" name="PeerJ">
        <title>Extensive microbial diversity within the chicken gut microbiome revealed by metagenomics and culture.</title>
        <authorList>
            <person name="Gilroy R."/>
            <person name="Ravi A."/>
            <person name="Getino M."/>
            <person name="Pursley I."/>
            <person name="Horton D.L."/>
            <person name="Alikhan N.F."/>
            <person name="Baker D."/>
            <person name="Gharbi K."/>
            <person name="Hall N."/>
            <person name="Watson M."/>
            <person name="Adriaenssens E.M."/>
            <person name="Foster-Nyarko E."/>
            <person name="Jarju S."/>
            <person name="Secka A."/>
            <person name="Antonio M."/>
            <person name="Oren A."/>
            <person name="Chaudhuri R.R."/>
            <person name="La Ragione R."/>
            <person name="Hildebrand F."/>
            <person name="Pallen M.J."/>
        </authorList>
    </citation>
    <scope>NUCLEOTIDE SEQUENCE</scope>
    <source>
        <strain evidence="9">ChiGjej2B2-12916</strain>
    </source>
</reference>
<gene>
    <name evidence="4 9" type="primary">truA</name>
    <name evidence="9" type="ORF">IAD31_04220</name>
</gene>
<evidence type="ECO:0000256" key="1">
    <source>
        <dbReference type="ARBA" id="ARBA00009375"/>
    </source>
</evidence>
<comment type="subunit">
    <text evidence="4">Homodimer.</text>
</comment>
<keyword evidence="3 4" id="KW-0413">Isomerase</keyword>
<dbReference type="Gene3D" id="3.30.70.660">
    <property type="entry name" value="Pseudouridine synthase I, catalytic domain, C-terminal subdomain"/>
    <property type="match status" value="1"/>
</dbReference>
<dbReference type="FunFam" id="3.30.70.580:FF:000001">
    <property type="entry name" value="tRNA pseudouridine synthase A"/>
    <property type="match status" value="1"/>
</dbReference>
<feature type="active site" description="Nucleophile" evidence="4 5">
    <location>
        <position position="52"/>
    </location>
</feature>
<dbReference type="PANTHER" id="PTHR11142">
    <property type="entry name" value="PSEUDOURIDYLATE SYNTHASE"/>
    <property type="match status" value="1"/>
</dbReference>
<accession>A0A9D1CG93</accession>
<evidence type="ECO:0000256" key="7">
    <source>
        <dbReference type="RuleBase" id="RU003792"/>
    </source>
</evidence>
<evidence type="ECO:0000256" key="5">
    <source>
        <dbReference type="PIRSR" id="PIRSR001430-1"/>
    </source>
</evidence>
<dbReference type="SUPFAM" id="SSF55120">
    <property type="entry name" value="Pseudouridine synthase"/>
    <property type="match status" value="1"/>
</dbReference>
<dbReference type="InterPro" id="IPR001406">
    <property type="entry name" value="PsdUridine_synth_TruA"/>
</dbReference>
<dbReference type="PIRSF" id="PIRSF001430">
    <property type="entry name" value="tRNA_psdUrid_synth"/>
    <property type="match status" value="1"/>
</dbReference>
<feature type="domain" description="Pseudouridine synthase I TruA alpha/beta" evidence="8">
    <location>
        <begin position="143"/>
        <end position="245"/>
    </location>
</feature>
<evidence type="ECO:0000256" key="3">
    <source>
        <dbReference type="ARBA" id="ARBA00023235"/>
    </source>
</evidence>
<evidence type="ECO:0000256" key="4">
    <source>
        <dbReference type="HAMAP-Rule" id="MF_00171"/>
    </source>
</evidence>
<dbReference type="Gene3D" id="3.30.70.580">
    <property type="entry name" value="Pseudouridine synthase I, catalytic domain, N-terminal subdomain"/>
    <property type="match status" value="1"/>
</dbReference>
<evidence type="ECO:0000313" key="10">
    <source>
        <dbReference type="Proteomes" id="UP000886879"/>
    </source>
</evidence>
<feature type="domain" description="Pseudouridine synthase I TruA alpha/beta" evidence="8">
    <location>
        <begin position="7"/>
        <end position="102"/>
    </location>
</feature>
<dbReference type="InterPro" id="IPR020095">
    <property type="entry name" value="PsdUridine_synth_TruA_C"/>
</dbReference>
<organism evidence="9 10">
    <name type="scientific">Candidatus Enterenecus faecium</name>
    <dbReference type="NCBI Taxonomy" id="2840780"/>
    <lineage>
        <taxon>Bacteria</taxon>
        <taxon>Bacillati</taxon>
        <taxon>Bacillota</taxon>
        <taxon>Clostridia</taxon>
        <taxon>Eubacteriales</taxon>
        <taxon>Candidatus Enterenecus</taxon>
    </lineage>
</organism>
<dbReference type="Pfam" id="PF01416">
    <property type="entry name" value="PseudoU_synth_1"/>
    <property type="match status" value="2"/>
</dbReference>
<dbReference type="HAMAP" id="MF_00171">
    <property type="entry name" value="TruA"/>
    <property type="match status" value="1"/>
</dbReference>
<reference evidence="9" key="1">
    <citation type="submission" date="2020-10" db="EMBL/GenBank/DDBJ databases">
        <authorList>
            <person name="Gilroy R."/>
        </authorList>
    </citation>
    <scope>NUCLEOTIDE SEQUENCE</scope>
    <source>
        <strain evidence="9">ChiGjej2B2-12916</strain>
    </source>
</reference>
<evidence type="ECO:0000259" key="8">
    <source>
        <dbReference type="Pfam" id="PF01416"/>
    </source>
</evidence>
<comment type="catalytic activity">
    <reaction evidence="4 7">
        <text>uridine(38/39/40) in tRNA = pseudouridine(38/39/40) in tRNA</text>
        <dbReference type="Rhea" id="RHEA:22376"/>
        <dbReference type="Rhea" id="RHEA-COMP:10085"/>
        <dbReference type="Rhea" id="RHEA-COMP:10087"/>
        <dbReference type="ChEBI" id="CHEBI:65314"/>
        <dbReference type="ChEBI" id="CHEBI:65315"/>
        <dbReference type="EC" id="5.4.99.12"/>
    </reaction>
</comment>
<dbReference type="InterPro" id="IPR020103">
    <property type="entry name" value="PsdUridine_synth_cat_dom_sf"/>
</dbReference>
<name>A0A9D1CG93_9FIRM</name>
<sequence>MNVKLTIQYDGTRYDGWQRQGNTDNTLQGRLEGVLSRMVGKPVEIQGAGRTDAGVHARGQVASVHLPEGYTPQEVQNYLNRYLPEDVAVVEVVEVGERFHARLSATGKEYRYHIRMSNVPDVFARKYQYRVEEPLDLAAMERAAGYLTGKHDFRSFCGNRRFKKSTVREVFHIGVEVCGSDLTLVYRGDGFLYNMVRILTGTLLEVGLGQRTPESMVDILEAKERTAAGKTAPAQGLVLQEVYYP</sequence>
<evidence type="ECO:0000256" key="6">
    <source>
        <dbReference type="PIRSR" id="PIRSR001430-2"/>
    </source>
</evidence>